<proteinExistence type="predicted"/>
<sequence length="100" mass="11271">MQPADAPGVRPCSLPAQGYFRCWVIRPRSTRTRRMEQGDAGNHWAIYTAGELEKVRWTSEEPKPSLQTSRTRKGVTTTQDAEDCSRKKHSGLSDSEAAHR</sequence>
<reference evidence="2" key="1">
    <citation type="journal article" date="2022" name="bioRxiv">
        <title>Sequencing and chromosome-scale assembly of the giantPleurodeles waltlgenome.</title>
        <authorList>
            <person name="Brown T."/>
            <person name="Elewa A."/>
            <person name="Iarovenko S."/>
            <person name="Subramanian E."/>
            <person name="Araus A.J."/>
            <person name="Petzold A."/>
            <person name="Susuki M."/>
            <person name="Suzuki K.-i.T."/>
            <person name="Hayashi T."/>
            <person name="Toyoda A."/>
            <person name="Oliveira C."/>
            <person name="Osipova E."/>
            <person name="Leigh N.D."/>
            <person name="Simon A."/>
            <person name="Yun M.H."/>
        </authorList>
    </citation>
    <scope>NUCLEOTIDE SEQUENCE</scope>
    <source>
        <strain evidence="2">20211129_DDA</strain>
        <tissue evidence="2">Liver</tissue>
    </source>
</reference>
<organism evidence="2 3">
    <name type="scientific">Pleurodeles waltl</name>
    <name type="common">Iberian ribbed newt</name>
    <dbReference type="NCBI Taxonomy" id="8319"/>
    <lineage>
        <taxon>Eukaryota</taxon>
        <taxon>Metazoa</taxon>
        <taxon>Chordata</taxon>
        <taxon>Craniata</taxon>
        <taxon>Vertebrata</taxon>
        <taxon>Euteleostomi</taxon>
        <taxon>Amphibia</taxon>
        <taxon>Batrachia</taxon>
        <taxon>Caudata</taxon>
        <taxon>Salamandroidea</taxon>
        <taxon>Salamandridae</taxon>
        <taxon>Pleurodelinae</taxon>
        <taxon>Pleurodeles</taxon>
    </lineage>
</organism>
<name>A0AAV7TI61_PLEWA</name>
<feature type="region of interest" description="Disordered" evidence="1">
    <location>
        <begin position="55"/>
        <end position="100"/>
    </location>
</feature>
<protein>
    <submittedName>
        <fullName evidence="2">Uncharacterized protein</fullName>
    </submittedName>
</protein>
<dbReference type="EMBL" id="JANPWB010000006">
    <property type="protein sequence ID" value="KAJ1176009.1"/>
    <property type="molecule type" value="Genomic_DNA"/>
</dbReference>
<evidence type="ECO:0000313" key="3">
    <source>
        <dbReference type="Proteomes" id="UP001066276"/>
    </source>
</evidence>
<dbReference type="AlphaFoldDB" id="A0AAV7TI61"/>
<gene>
    <name evidence="2" type="ORF">NDU88_001293</name>
</gene>
<keyword evidence="3" id="KW-1185">Reference proteome</keyword>
<dbReference type="Proteomes" id="UP001066276">
    <property type="component" value="Chromosome 3_2"/>
</dbReference>
<evidence type="ECO:0000313" key="2">
    <source>
        <dbReference type="EMBL" id="KAJ1176009.1"/>
    </source>
</evidence>
<feature type="compositionally biased region" description="Polar residues" evidence="1">
    <location>
        <begin position="65"/>
        <end position="79"/>
    </location>
</feature>
<comment type="caution">
    <text evidence="2">The sequence shown here is derived from an EMBL/GenBank/DDBJ whole genome shotgun (WGS) entry which is preliminary data.</text>
</comment>
<accession>A0AAV7TI61</accession>
<evidence type="ECO:0000256" key="1">
    <source>
        <dbReference type="SAM" id="MobiDB-lite"/>
    </source>
</evidence>